<dbReference type="KEGG" id="orb:IPMB12_08315"/>
<dbReference type="AlphaFoldDB" id="A0A6G9ICY2"/>
<evidence type="ECO:0000256" key="4">
    <source>
        <dbReference type="SAM" id="SignalP"/>
    </source>
</evidence>
<dbReference type="InterPro" id="IPR023614">
    <property type="entry name" value="Porin_dom_sf"/>
</dbReference>
<feature type="chain" id="PRO_5026034067" evidence="4">
    <location>
        <begin position="21"/>
        <end position="443"/>
    </location>
</feature>
<evidence type="ECO:0000313" key="5">
    <source>
        <dbReference type="EMBL" id="QIQ21682.1"/>
    </source>
</evidence>
<keyword evidence="3 4" id="KW-0732">Signal</keyword>
<dbReference type="PANTHER" id="PTHR34596:SF2">
    <property type="entry name" value="CHITOPORIN"/>
    <property type="match status" value="1"/>
</dbReference>
<keyword evidence="2" id="KW-0813">Transport</keyword>
<evidence type="ECO:0000256" key="1">
    <source>
        <dbReference type="ARBA" id="ARBA00009075"/>
    </source>
</evidence>
<keyword evidence="6" id="KW-1185">Reference proteome</keyword>
<protein>
    <submittedName>
        <fullName evidence="5">OprD family porin</fullName>
    </submittedName>
</protein>
<accession>A0A6G9ICY2</accession>
<organism evidence="5 6">
    <name type="scientific">Zophobihabitans entericus</name>
    <dbReference type="NCBI Taxonomy" id="1635327"/>
    <lineage>
        <taxon>Bacteria</taxon>
        <taxon>Pseudomonadati</taxon>
        <taxon>Pseudomonadota</taxon>
        <taxon>Gammaproteobacteria</taxon>
        <taxon>Orbales</taxon>
        <taxon>Orbaceae</taxon>
        <taxon>Zophobihabitans</taxon>
    </lineage>
</organism>
<name>A0A6G9ICY2_9GAMM</name>
<dbReference type="SUPFAM" id="SSF56935">
    <property type="entry name" value="Porins"/>
    <property type="match status" value="1"/>
</dbReference>
<reference evidence="5 6" key="1">
    <citation type="submission" date="2020-03" db="EMBL/GenBank/DDBJ databases">
        <title>Complete genome sequence of Orbus sp. IPMB12 (BCRC 80908).</title>
        <authorList>
            <person name="Lo W.-S."/>
            <person name="Chang T.-H."/>
            <person name="Kuo C.-H."/>
        </authorList>
    </citation>
    <scope>NUCLEOTIDE SEQUENCE [LARGE SCALE GENOMIC DNA]</scope>
    <source>
        <strain evidence="5 6">IPMB12</strain>
    </source>
</reference>
<dbReference type="RefSeq" id="WP_166916735.1">
    <property type="nucleotide sequence ID" value="NZ_CP050253.1"/>
</dbReference>
<dbReference type="InParanoid" id="A0A6G9ICY2"/>
<sequence length="443" mass="50589">MKKLVVLGMLSTSMVFSAYAAENQHYEFLDTLAEESLIKDSHMDLTLRNYWKYLKEDEAQPKEVHNAWGQAFGLDFKSGYFADFIGFDATFTGVVKLGASDYFSTRALLYNDGSGMDKDNAKGFSKIGQRYIKIKLGNETVQFNGKVGWQILKNYGVLTASNRLSQNSYLGYSGTLKYDNFSFDAAYITSSINRDSPDKVSFTTNDKYDVDYIWTGGLTYKDKDLYASYSYGEADDYMRRHVLEMTYKPISKLTLGSQIYGSYALDRYDSMAAGRKDFDDNAWHYAADIKWKEEDWSLKFGVAYTDADKEGAIGYYNRHLTKNMRGRFNALTSAGVDYMRDGELALTVLGEYEFIPDVTTGLQLNYGQFDYKGNTVRSGEINLINRWAPSDTRLKNLSIFSMFGYGWSYKQSNKTPVLDHNGDYQRSPSLSAEIIIDYRFNLF</sequence>
<proteinExistence type="inferred from homology"/>
<evidence type="ECO:0000256" key="2">
    <source>
        <dbReference type="ARBA" id="ARBA00022448"/>
    </source>
</evidence>
<dbReference type="PANTHER" id="PTHR34596">
    <property type="entry name" value="CHITOPORIN"/>
    <property type="match status" value="1"/>
</dbReference>
<dbReference type="Gene3D" id="2.40.160.10">
    <property type="entry name" value="Porin"/>
    <property type="match status" value="1"/>
</dbReference>
<dbReference type="FunCoup" id="A0A6G9ICY2">
    <property type="interactions" value="47"/>
</dbReference>
<dbReference type="Proteomes" id="UP000501168">
    <property type="component" value="Chromosome"/>
</dbReference>
<dbReference type="GO" id="GO:0016020">
    <property type="term" value="C:membrane"/>
    <property type="evidence" value="ECO:0007669"/>
    <property type="project" value="InterPro"/>
</dbReference>
<evidence type="ECO:0000256" key="3">
    <source>
        <dbReference type="ARBA" id="ARBA00022729"/>
    </source>
</evidence>
<dbReference type="GO" id="GO:0015288">
    <property type="term" value="F:porin activity"/>
    <property type="evidence" value="ECO:0007669"/>
    <property type="project" value="TreeGrafter"/>
</dbReference>
<dbReference type="Pfam" id="PF03573">
    <property type="entry name" value="OprD"/>
    <property type="match status" value="1"/>
</dbReference>
<comment type="similarity">
    <text evidence="1">Belongs to the outer membrane porin (Opr) (TC 1.B.25) family.</text>
</comment>
<feature type="signal peptide" evidence="4">
    <location>
        <begin position="1"/>
        <end position="20"/>
    </location>
</feature>
<dbReference type="InterPro" id="IPR005318">
    <property type="entry name" value="OM_porin_bac"/>
</dbReference>
<dbReference type="EMBL" id="CP050253">
    <property type="protein sequence ID" value="QIQ21682.1"/>
    <property type="molecule type" value="Genomic_DNA"/>
</dbReference>
<evidence type="ECO:0000313" key="6">
    <source>
        <dbReference type="Proteomes" id="UP000501168"/>
    </source>
</evidence>
<gene>
    <name evidence="5" type="ORF">IPMB12_08315</name>
</gene>